<dbReference type="PANTHER" id="PTHR35936">
    <property type="entry name" value="MEMBRANE-BOUND LYTIC MUREIN TRANSGLYCOSYLASE F"/>
    <property type="match status" value="1"/>
</dbReference>
<sequence>MSQQTVAEGYHFVGVEGSSIQNIGKLVFQQLCIEQQLNCDVEMLPAPRAERSMVASQAVGEVMRVWSYGEEHPTFIRVPTSYYSVKTAVYVRTGSDINVQTSADLKGLTIGVLEGVKHSQNLAIEAKSVIKASTPEQLVNLLTRKRVDAIVSSYVDGKATIAAMNADKIVELSAVTDTHPVYIYIHPNHAELAPIIDNTINKLMASGEMNNIILEAESNSF</sequence>
<reference evidence="2 3" key="1">
    <citation type="submission" date="2022-01" db="EMBL/GenBank/DDBJ databases">
        <title>Whole genome-based taxonomy of the Shewanellaceae.</title>
        <authorList>
            <person name="Martin-Rodriguez A.J."/>
        </authorList>
    </citation>
    <scope>NUCLEOTIDE SEQUENCE [LARGE SCALE GENOMIC DNA]</scope>
    <source>
        <strain evidence="2 3">DSM 24955</strain>
    </source>
</reference>
<comment type="caution">
    <text evidence="2">The sequence shown here is derived from an EMBL/GenBank/DDBJ whole genome shotgun (WGS) entry which is preliminary data.</text>
</comment>
<evidence type="ECO:0000256" key="1">
    <source>
        <dbReference type="ARBA" id="ARBA00010333"/>
    </source>
</evidence>
<organism evidence="2 3">
    <name type="scientific">Shewanella electrodiphila</name>
    <dbReference type="NCBI Taxonomy" id="934143"/>
    <lineage>
        <taxon>Bacteria</taxon>
        <taxon>Pseudomonadati</taxon>
        <taxon>Pseudomonadota</taxon>
        <taxon>Gammaproteobacteria</taxon>
        <taxon>Alteromonadales</taxon>
        <taxon>Shewanellaceae</taxon>
        <taxon>Shewanella</taxon>
    </lineage>
</organism>
<dbReference type="EMBL" id="JAKIKU010000010">
    <property type="protein sequence ID" value="MCL1046951.1"/>
    <property type="molecule type" value="Genomic_DNA"/>
</dbReference>
<evidence type="ECO:0000313" key="3">
    <source>
        <dbReference type="Proteomes" id="UP001202134"/>
    </source>
</evidence>
<name>A0ABT0KSW8_9GAMM</name>
<protein>
    <submittedName>
        <fullName evidence="2">Transporter substrate-binding domain-containing protein</fullName>
    </submittedName>
</protein>
<dbReference type="SUPFAM" id="SSF53850">
    <property type="entry name" value="Periplasmic binding protein-like II"/>
    <property type="match status" value="1"/>
</dbReference>
<comment type="similarity">
    <text evidence="1">Belongs to the bacterial solute-binding protein 3 family.</text>
</comment>
<gene>
    <name evidence="2" type="ORF">L2737_16760</name>
</gene>
<dbReference type="RefSeq" id="WP_248956477.1">
    <property type="nucleotide sequence ID" value="NZ_JAKIKU010000010.1"/>
</dbReference>
<keyword evidence="3" id="KW-1185">Reference proteome</keyword>
<proteinExistence type="inferred from homology"/>
<accession>A0ABT0KSW8</accession>
<dbReference type="Gene3D" id="3.40.190.10">
    <property type="entry name" value="Periplasmic binding protein-like II"/>
    <property type="match status" value="2"/>
</dbReference>
<dbReference type="PANTHER" id="PTHR35936:SF19">
    <property type="entry name" value="AMINO-ACID-BINDING PROTEIN YXEM-RELATED"/>
    <property type="match status" value="1"/>
</dbReference>
<evidence type="ECO:0000313" key="2">
    <source>
        <dbReference type="EMBL" id="MCL1046951.1"/>
    </source>
</evidence>
<dbReference type="Proteomes" id="UP001202134">
    <property type="component" value="Unassembled WGS sequence"/>
</dbReference>